<dbReference type="Proteomes" id="UP001606300">
    <property type="component" value="Unassembled WGS sequence"/>
</dbReference>
<gene>
    <name evidence="1" type="ORF">ACG02S_19975</name>
</gene>
<protein>
    <submittedName>
        <fullName evidence="1">DUF2291 family protein</fullName>
    </submittedName>
</protein>
<reference evidence="1 2" key="1">
    <citation type="submission" date="2024-09" db="EMBL/GenBank/DDBJ databases">
        <title>Novel species of the genus Pelomonas and Roseateles isolated from streams.</title>
        <authorList>
            <person name="Lu H."/>
        </authorList>
    </citation>
    <scope>NUCLEOTIDE SEQUENCE [LARGE SCALE GENOMIC DNA]</scope>
    <source>
        <strain evidence="1 2">DC23W</strain>
    </source>
</reference>
<proteinExistence type="predicted"/>
<evidence type="ECO:0000313" key="2">
    <source>
        <dbReference type="Proteomes" id="UP001606300"/>
    </source>
</evidence>
<dbReference type="InterPro" id="IPR036215">
    <property type="entry name" value="TM0957-like_sf"/>
</dbReference>
<keyword evidence="2" id="KW-1185">Reference proteome</keyword>
<dbReference type="RefSeq" id="WP_394472245.1">
    <property type="nucleotide sequence ID" value="NZ_JBIGHY010000008.1"/>
</dbReference>
<dbReference type="EMBL" id="JBIGHY010000008">
    <property type="protein sequence ID" value="MFG6416176.1"/>
    <property type="molecule type" value="Genomic_DNA"/>
</dbReference>
<name>A0ABW7EVR7_9BURK</name>
<dbReference type="InterPro" id="IPR014582">
    <property type="entry name" value="UCP033535_lipo"/>
</dbReference>
<sequence length="223" mass="23761">MPSLLYPPRLAALACLLALALGLSACRIEKRTVAASADQADKFVNQAFDPKAQVADIWEAKVLPALQAKAVDFPALRQAMVADVDQAGEKMGQRQPAEGAPWNFVARVKGRVVTVNTDVSAGTVGVDVDGDGQADALVQIGPVVRGTSLRDSLPFISFTDYANQVEFAQLANAFNDQAYALVMKPLPRQELQGRSVELLGVFTDDDNADLPTLTPVQLTLGAK</sequence>
<comment type="caution">
    <text evidence="1">The sequence shown here is derived from an EMBL/GenBank/DDBJ whole genome shotgun (WGS) entry which is preliminary data.</text>
</comment>
<accession>A0ABW7EVR7</accession>
<organism evidence="1 2">
    <name type="scientific">Pelomonas dachongensis</name>
    <dbReference type="NCBI Taxonomy" id="3299029"/>
    <lineage>
        <taxon>Bacteria</taxon>
        <taxon>Pseudomonadati</taxon>
        <taxon>Pseudomonadota</taxon>
        <taxon>Betaproteobacteria</taxon>
        <taxon>Burkholderiales</taxon>
        <taxon>Sphaerotilaceae</taxon>
        <taxon>Roseateles</taxon>
    </lineage>
</organism>
<dbReference type="PIRSF" id="PIRSF033535">
    <property type="entry name" value="UCP033535_plp"/>
    <property type="match status" value="1"/>
</dbReference>
<evidence type="ECO:0000313" key="1">
    <source>
        <dbReference type="EMBL" id="MFG6416176.1"/>
    </source>
</evidence>
<dbReference type="SUPFAM" id="SSF141318">
    <property type="entry name" value="TM0957-like"/>
    <property type="match status" value="1"/>
</dbReference>
<dbReference type="Pfam" id="PF10054">
    <property type="entry name" value="DUF2291"/>
    <property type="match status" value="1"/>
</dbReference>